<reference evidence="2" key="1">
    <citation type="journal article" date="2021" name="Nat. Commun.">
        <title>Genomic analyses provide insights into spinach domestication and the genetic basis of agronomic traits.</title>
        <authorList>
            <person name="Cai X."/>
            <person name="Sun X."/>
            <person name="Xu C."/>
            <person name="Sun H."/>
            <person name="Wang X."/>
            <person name="Ge C."/>
            <person name="Zhang Z."/>
            <person name="Wang Q."/>
            <person name="Fei Z."/>
            <person name="Jiao C."/>
            <person name="Wang Q."/>
        </authorList>
    </citation>
    <scope>NUCLEOTIDE SEQUENCE [LARGE SCALE GENOMIC DNA]</scope>
    <source>
        <strain evidence="2">cv. Varoflay</strain>
    </source>
</reference>
<gene>
    <name evidence="3" type="primary">LOC110791954</name>
</gene>
<name>A0A9R0IN49_SPIOL</name>
<evidence type="ECO:0008006" key="4">
    <source>
        <dbReference type="Google" id="ProtNLM"/>
    </source>
</evidence>
<dbReference type="KEGG" id="soe:110791954"/>
<keyword evidence="2" id="KW-1185">Reference proteome</keyword>
<dbReference type="RefSeq" id="XP_021852417.1">
    <property type="nucleotide sequence ID" value="XM_021996725.2"/>
</dbReference>
<dbReference type="Proteomes" id="UP000813463">
    <property type="component" value="Chromosome 1"/>
</dbReference>
<dbReference type="AlphaFoldDB" id="A0A9R0IN49"/>
<dbReference type="SUPFAM" id="SSF54928">
    <property type="entry name" value="RNA-binding domain, RBD"/>
    <property type="match status" value="1"/>
</dbReference>
<evidence type="ECO:0000256" key="1">
    <source>
        <dbReference type="SAM" id="Coils"/>
    </source>
</evidence>
<dbReference type="InterPro" id="IPR035979">
    <property type="entry name" value="RBD_domain_sf"/>
</dbReference>
<dbReference type="GO" id="GO:0003676">
    <property type="term" value="F:nucleic acid binding"/>
    <property type="evidence" value="ECO:0007669"/>
    <property type="project" value="InterPro"/>
</dbReference>
<dbReference type="PANTHER" id="PTHR12484">
    <property type="entry name" value="B-LYMPHOCYTE ANTIGEN-RELATED"/>
    <property type="match status" value="1"/>
</dbReference>
<dbReference type="GeneID" id="110791954"/>
<dbReference type="OrthoDB" id="1918237at2759"/>
<organism evidence="2 3">
    <name type="scientific">Spinacia oleracea</name>
    <name type="common">Spinach</name>
    <dbReference type="NCBI Taxonomy" id="3562"/>
    <lineage>
        <taxon>Eukaryota</taxon>
        <taxon>Viridiplantae</taxon>
        <taxon>Streptophyta</taxon>
        <taxon>Embryophyta</taxon>
        <taxon>Tracheophyta</taxon>
        <taxon>Spermatophyta</taxon>
        <taxon>Magnoliopsida</taxon>
        <taxon>eudicotyledons</taxon>
        <taxon>Gunneridae</taxon>
        <taxon>Pentapetalae</taxon>
        <taxon>Caryophyllales</taxon>
        <taxon>Chenopodiaceae</taxon>
        <taxon>Chenopodioideae</taxon>
        <taxon>Anserineae</taxon>
        <taxon>Spinacia</taxon>
    </lineage>
</organism>
<evidence type="ECO:0000313" key="3">
    <source>
        <dbReference type="RefSeq" id="XP_021852417.1"/>
    </source>
</evidence>
<protein>
    <recommendedName>
        <fullName evidence="4">RRM domain-containing protein</fullName>
    </recommendedName>
</protein>
<feature type="coiled-coil region" evidence="1">
    <location>
        <begin position="278"/>
        <end position="305"/>
    </location>
</feature>
<evidence type="ECO:0000313" key="2">
    <source>
        <dbReference type="Proteomes" id="UP000813463"/>
    </source>
</evidence>
<sequence>MENPNTNAVDLVLIPRIRIDFKLVPVDGSDFYLSRHFVSMISFLVEVLVRPRDRWFTLPEHDIDLEPSVSPAGWGWYRDRKPKIIDGDPGFLYVRNLTFILNDAATFHGQDLETKLHQAKHFFLEKLTNQILYHETLGHELKIVPFLKPSEDARQMINLLKASPQESPTIVLKGLPCDWLADEPSMLNLRNFFGTLGRVRDLDLDMGENNVSIQFEDYEECCKALKKLCSFSLKMEKNKESRVVDYEVSLKNVSQEMLANDSVLKGLSLKDDSVPMEKETFTEEMQALKIRMAKLEEELKGLKAIIGARYCH</sequence>
<accession>A0A9R0IN49</accession>
<reference evidence="3" key="2">
    <citation type="submission" date="2025-08" db="UniProtKB">
        <authorList>
            <consortium name="RefSeq"/>
        </authorList>
    </citation>
    <scope>IDENTIFICATION</scope>
    <source>
        <tissue evidence="3">Leaf</tissue>
    </source>
</reference>
<dbReference type="PANTHER" id="PTHR12484:SF4">
    <property type="entry name" value="A-KINASE ANCHOR PROTEIN 17A"/>
    <property type="match status" value="1"/>
</dbReference>
<proteinExistence type="predicted"/>
<keyword evidence="1" id="KW-0175">Coiled coil</keyword>
<dbReference type="InterPro" id="IPR056852">
    <property type="entry name" value="AK17A/B"/>
</dbReference>